<dbReference type="EMBL" id="BJNT01000030">
    <property type="protein sequence ID" value="GEC87582.1"/>
    <property type="molecule type" value="Genomic_DNA"/>
</dbReference>
<name>A0A4Y4C6Q9_9CORY</name>
<sequence length="107" mass="11118">MTRANPPSVAGMILSPAERARALTAAVLDGPDLTGAACTGHAPLFDEPGPREPPEAVDARMDAARAMCTICPVIARCATVADGLTDYQRAGMWAGIIRGRPRTGDES</sequence>
<dbReference type="Pfam" id="PF02467">
    <property type="entry name" value="Whib"/>
    <property type="match status" value="1"/>
</dbReference>
<organism evidence="2 3">
    <name type="scientific">Corynebacterium variabile</name>
    <dbReference type="NCBI Taxonomy" id="1727"/>
    <lineage>
        <taxon>Bacteria</taxon>
        <taxon>Bacillati</taxon>
        <taxon>Actinomycetota</taxon>
        <taxon>Actinomycetes</taxon>
        <taxon>Mycobacteriales</taxon>
        <taxon>Corynebacteriaceae</taxon>
        <taxon>Corynebacterium</taxon>
    </lineage>
</organism>
<evidence type="ECO:0000313" key="3">
    <source>
        <dbReference type="Proteomes" id="UP000319986"/>
    </source>
</evidence>
<proteinExistence type="predicted"/>
<reference evidence="2 3" key="1">
    <citation type="submission" date="2019-06" db="EMBL/GenBank/DDBJ databases">
        <title>Whole genome shotgun sequence of Corynebacterium variabile NBRC 15286.</title>
        <authorList>
            <person name="Hosoyama A."/>
            <person name="Uohara A."/>
            <person name="Ohji S."/>
            <person name="Ichikawa N."/>
        </authorList>
    </citation>
    <scope>NUCLEOTIDE SEQUENCE [LARGE SCALE GENOMIC DNA]</scope>
    <source>
        <strain evidence="2 3">NBRC 15286</strain>
    </source>
</reference>
<evidence type="ECO:0000259" key="1">
    <source>
        <dbReference type="PROSITE" id="PS51674"/>
    </source>
</evidence>
<dbReference type="AlphaFoldDB" id="A0A4Y4C6Q9"/>
<dbReference type="RefSeq" id="WP_141331708.1">
    <property type="nucleotide sequence ID" value="NZ_BJNT01000030.1"/>
</dbReference>
<accession>A0A4Y4C6Q9</accession>
<comment type="caution">
    <text evidence="2">The sequence shown here is derived from an EMBL/GenBank/DDBJ whole genome shotgun (WGS) entry which is preliminary data.</text>
</comment>
<protein>
    <recommendedName>
        <fullName evidence="1">4Fe-4S Wbl-type domain-containing protein</fullName>
    </recommendedName>
</protein>
<dbReference type="PROSITE" id="PS51674">
    <property type="entry name" value="4FE4S_WBL"/>
    <property type="match status" value="1"/>
</dbReference>
<feature type="domain" description="4Fe-4S Wbl-type" evidence="1">
    <location>
        <begin position="37"/>
        <end position="103"/>
    </location>
</feature>
<evidence type="ECO:0000313" key="2">
    <source>
        <dbReference type="EMBL" id="GEC87582.1"/>
    </source>
</evidence>
<dbReference type="Proteomes" id="UP000319986">
    <property type="component" value="Unassembled WGS sequence"/>
</dbReference>
<dbReference type="InterPro" id="IPR034768">
    <property type="entry name" value="4FE4S_WBL"/>
</dbReference>
<dbReference type="GeneID" id="82888965"/>
<gene>
    <name evidence="2" type="ORF">CVA01_28960</name>
</gene>